<keyword evidence="9" id="KW-1185">Reference proteome</keyword>
<dbReference type="Gene3D" id="3.40.50.12780">
    <property type="entry name" value="N-terminal domain of ligase-like"/>
    <property type="match status" value="1"/>
</dbReference>
<evidence type="ECO:0000313" key="10">
    <source>
        <dbReference type="RefSeq" id="XP_006824143.1"/>
    </source>
</evidence>
<evidence type="ECO:0000256" key="2">
    <source>
        <dbReference type="ARBA" id="ARBA00022598"/>
    </source>
</evidence>
<accession>A0ABM0MVV2</accession>
<keyword evidence="4" id="KW-0067">ATP-binding</keyword>
<dbReference type="InterPro" id="IPR045851">
    <property type="entry name" value="AMP-bd_C_sf"/>
</dbReference>
<dbReference type="Proteomes" id="UP000694865">
    <property type="component" value="Unplaced"/>
</dbReference>
<dbReference type="InterPro" id="IPR042099">
    <property type="entry name" value="ANL_N_sf"/>
</dbReference>
<name>A0ABM0MVV2_SACKO</name>
<gene>
    <name evidence="10" type="primary">LOC102804727</name>
</gene>
<dbReference type="PANTHER" id="PTHR43605">
    <property type="entry name" value="ACYL-COENZYME A SYNTHETASE"/>
    <property type="match status" value="1"/>
</dbReference>
<evidence type="ECO:0000259" key="7">
    <source>
        <dbReference type="Pfam" id="PF00501"/>
    </source>
</evidence>
<comment type="catalytic activity">
    <reaction evidence="6">
        <text>a medium-chain fatty acid + ATP + CoA = a medium-chain fatty acyl-CoA + AMP + diphosphate</text>
        <dbReference type="Rhea" id="RHEA:48340"/>
        <dbReference type="ChEBI" id="CHEBI:30616"/>
        <dbReference type="ChEBI" id="CHEBI:33019"/>
        <dbReference type="ChEBI" id="CHEBI:57287"/>
        <dbReference type="ChEBI" id="CHEBI:59558"/>
        <dbReference type="ChEBI" id="CHEBI:90546"/>
        <dbReference type="ChEBI" id="CHEBI:456215"/>
        <dbReference type="EC" id="6.2.1.2"/>
    </reaction>
    <physiologicalReaction direction="left-to-right" evidence="6">
        <dbReference type="Rhea" id="RHEA:48341"/>
    </physiologicalReaction>
</comment>
<dbReference type="InterPro" id="IPR000873">
    <property type="entry name" value="AMP-dep_synth/lig_dom"/>
</dbReference>
<dbReference type="Gene3D" id="3.30.300.30">
    <property type="match status" value="1"/>
</dbReference>
<evidence type="ECO:0000256" key="5">
    <source>
        <dbReference type="ARBA" id="ARBA00039009"/>
    </source>
</evidence>
<protein>
    <recommendedName>
        <fullName evidence="5">medium-chain acyl-CoA ligase</fullName>
        <ecNumber evidence="5">6.2.1.2</ecNumber>
    </recommendedName>
</protein>
<evidence type="ECO:0000259" key="8">
    <source>
        <dbReference type="Pfam" id="PF13193"/>
    </source>
</evidence>
<dbReference type="InterPro" id="IPR051087">
    <property type="entry name" value="Mitochondrial_ACSM"/>
</dbReference>
<comment type="similarity">
    <text evidence="1">Belongs to the ATP-dependent AMP-binding enzyme family.</text>
</comment>
<dbReference type="PROSITE" id="PS00455">
    <property type="entry name" value="AMP_BINDING"/>
    <property type="match status" value="1"/>
</dbReference>
<dbReference type="InterPro" id="IPR020845">
    <property type="entry name" value="AMP-binding_CS"/>
</dbReference>
<dbReference type="GeneID" id="102804727"/>
<dbReference type="PANTHER" id="PTHR43605:SF10">
    <property type="entry name" value="ACYL-COA SYNTHETASE MEDIUM CHAIN FAMILY MEMBER 3"/>
    <property type="match status" value="1"/>
</dbReference>
<evidence type="ECO:0000256" key="6">
    <source>
        <dbReference type="ARBA" id="ARBA00048477"/>
    </source>
</evidence>
<dbReference type="RefSeq" id="XP_006824143.1">
    <property type="nucleotide sequence ID" value="XM_006824080.1"/>
</dbReference>
<evidence type="ECO:0000256" key="3">
    <source>
        <dbReference type="ARBA" id="ARBA00022741"/>
    </source>
</evidence>
<organism evidence="9 10">
    <name type="scientific">Saccoglossus kowalevskii</name>
    <name type="common">Acorn worm</name>
    <dbReference type="NCBI Taxonomy" id="10224"/>
    <lineage>
        <taxon>Eukaryota</taxon>
        <taxon>Metazoa</taxon>
        <taxon>Hemichordata</taxon>
        <taxon>Enteropneusta</taxon>
        <taxon>Harrimaniidae</taxon>
        <taxon>Saccoglossus</taxon>
    </lineage>
</organism>
<dbReference type="Pfam" id="PF00501">
    <property type="entry name" value="AMP-binding"/>
    <property type="match status" value="1"/>
</dbReference>
<dbReference type="Pfam" id="PF13193">
    <property type="entry name" value="AMP-binding_C"/>
    <property type="match status" value="1"/>
</dbReference>
<keyword evidence="2" id="KW-0436">Ligase</keyword>
<evidence type="ECO:0000313" key="9">
    <source>
        <dbReference type="Proteomes" id="UP000694865"/>
    </source>
</evidence>
<keyword evidence="3" id="KW-0547">Nucleotide-binding</keyword>
<evidence type="ECO:0000256" key="4">
    <source>
        <dbReference type="ARBA" id="ARBA00022840"/>
    </source>
</evidence>
<dbReference type="SUPFAM" id="SSF56801">
    <property type="entry name" value="Acetyl-CoA synthetase-like"/>
    <property type="match status" value="1"/>
</dbReference>
<feature type="domain" description="AMP-binding enzyme C-terminal" evidence="8">
    <location>
        <begin position="528"/>
        <end position="608"/>
    </location>
</feature>
<sequence length="622" mass="70613">MLAVCRLNLATFRATTLTASRLAKRSIAVTSFNNSRHSACVSRTTTKSTDLERLQPLATGTRHRSLSYDVHAQRLFENEVKNFKWEVPEYFNFAVDVVDAWAEKEKTNERDTSLPALWWVNSKGDELKWSFQDLKSYTTRTAKFLHNVCGIRKGDRVIVILHRVPEWWMVCLGCKRIGAVVSPGSPQLTAKDIAYRLDTSKATTIVTDKEHAVMADQYKNKDGILKNKIFVSDDKMERDGWLSFDKLYKNSDDDFESIQTKHHDHSMIYFTSGTTGKPKMALHTHTSWGIGHYVTGKHWLSLTSKDVFWTLSDTGWALGAYGYLFSPWIMGACVFVYHEPRFDPVQTLKVLSSHPITVFLAGPTIYRMMLLNSPEQYKFPYLRRCVSGGESVNPDLVLSWKKATGCSVYEGWGQTETVLLLGTFPGVKQRLGWIGKAVPGFDIRIVDENGVEQPNGTEGIIGVKVFPDRPVGLFAGYLDNEARNKAAFCGDYYLTGDRGIKDDEGYFRFISRDDDIISSAGYRIGPTEVENALFEHPAVAESAAVSSPDEVRGGVVKAFVVLKEEYKDHDKDDLIKELQEHTKKITAPYKYPRKIEFIEELPKTVSNKIQRFTLRNQEWNKE</sequence>
<feature type="domain" description="AMP-dependent synthetase/ligase" evidence="7">
    <location>
        <begin position="110"/>
        <end position="464"/>
    </location>
</feature>
<dbReference type="InterPro" id="IPR025110">
    <property type="entry name" value="AMP-bd_C"/>
</dbReference>
<reference evidence="10" key="1">
    <citation type="submission" date="2025-08" db="UniProtKB">
        <authorList>
            <consortium name="RefSeq"/>
        </authorList>
    </citation>
    <scope>IDENTIFICATION</scope>
    <source>
        <tissue evidence="10">Testes</tissue>
    </source>
</reference>
<evidence type="ECO:0000256" key="1">
    <source>
        <dbReference type="ARBA" id="ARBA00006432"/>
    </source>
</evidence>
<dbReference type="EC" id="6.2.1.2" evidence="5"/>
<proteinExistence type="inferred from homology"/>